<keyword evidence="7" id="KW-0564">Palmitate</keyword>
<comment type="subcellular location">
    <subcellularLocation>
        <location evidence="10">Cell outer membrane</location>
        <topology evidence="10">Lipid-anchor</topology>
    </subcellularLocation>
    <subcellularLocation>
        <location evidence="10">Bacterial flagellum basal body</location>
    </subcellularLocation>
    <subcellularLocation>
        <location evidence="2">Membrane</location>
        <topology evidence="2">Lipid-anchor</topology>
    </subcellularLocation>
</comment>
<evidence type="ECO:0000256" key="11">
    <source>
        <dbReference type="SAM" id="SignalP"/>
    </source>
</evidence>
<dbReference type="PANTHER" id="PTHR34933:SF3">
    <property type="entry name" value="FLAGELLAR L-RING PROTEIN"/>
    <property type="match status" value="1"/>
</dbReference>
<dbReference type="AlphaFoldDB" id="A0A094IYQ1"/>
<gene>
    <name evidence="10 12" type="primary">flgH</name>
    <name evidence="12" type="ORF">IDSA_07715</name>
</gene>
<evidence type="ECO:0000256" key="5">
    <source>
        <dbReference type="ARBA" id="ARBA00022729"/>
    </source>
</evidence>
<keyword evidence="6 10" id="KW-0472">Membrane</keyword>
<keyword evidence="12" id="KW-0966">Cell projection</keyword>
<evidence type="ECO:0000256" key="4">
    <source>
        <dbReference type="ARBA" id="ARBA00011439"/>
    </source>
</evidence>
<organism evidence="12 13">
    <name type="scientific">Pseudidiomarina salinarum</name>
    <dbReference type="NCBI Taxonomy" id="435908"/>
    <lineage>
        <taxon>Bacteria</taxon>
        <taxon>Pseudomonadati</taxon>
        <taxon>Pseudomonadota</taxon>
        <taxon>Gammaproteobacteria</taxon>
        <taxon>Alteromonadales</taxon>
        <taxon>Idiomarinaceae</taxon>
        <taxon>Pseudidiomarina</taxon>
    </lineage>
</organism>
<evidence type="ECO:0000256" key="1">
    <source>
        <dbReference type="ARBA" id="ARBA00002591"/>
    </source>
</evidence>
<evidence type="ECO:0000256" key="10">
    <source>
        <dbReference type="HAMAP-Rule" id="MF_00415"/>
    </source>
</evidence>
<evidence type="ECO:0000313" key="13">
    <source>
        <dbReference type="Proteomes" id="UP000054363"/>
    </source>
</evidence>
<dbReference type="GO" id="GO:0009427">
    <property type="term" value="C:bacterial-type flagellum basal body, distal rod, L ring"/>
    <property type="evidence" value="ECO:0007669"/>
    <property type="project" value="InterPro"/>
</dbReference>
<dbReference type="STRING" id="435908.IDSA_07715"/>
<keyword evidence="9 10" id="KW-0449">Lipoprotein</keyword>
<evidence type="ECO:0000256" key="8">
    <source>
        <dbReference type="ARBA" id="ARBA00023143"/>
    </source>
</evidence>
<feature type="chain" id="PRO_5008823452" description="Flagellar L-ring protein" evidence="11">
    <location>
        <begin position="20"/>
        <end position="223"/>
    </location>
</feature>
<sequence length="223" mass="24104">MNRCGHWLFLALIVSGVSACSNVPDPVLVEPYQPVTVPQPAAGEPNGAIYQASRGYIPLFEDQRPRRVGDILTIVLEEEVNATKSSASQASRSSSMGVDLEGLPDALEQLAEYGFTVSSDNEFSGGGNSSANNRFSGTITVTVMEVLYNGNLRVRGEKQIAINQGTEVIRFSGTVDPRNINGLNNVVSTAVADARLEYLGGGYINEAQRMGWLQRFFNKIAPF</sequence>
<dbReference type="GO" id="GO:0003774">
    <property type="term" value="F:cytoskeletal motor activity"/>
    <property type="evidence" value="ECO:0007669"/>
    <property type="project" value="InterPro"/>
</dbReference>
<dbReference type="eggNOG" id="COG2063">
    <property type="taxonomic scope" value="Bacteria"/>
</dbReference>
<evidence type="ECO:0000256" key="3">
    <source>
        <dbReference type="ARBA" id="ARBA00006929"/>
    </source>
</evidence>
<evidence type="ECO:0000256" key="7">
    <source>
        <dbReference type="ARBA" id="ARBA00023139"/>
    </source>
</evidence>
<dbReference type="PROSITE" id="PS51257">
    <property type="entry name" value="PROKAR_LIPOPROTEIN"/>
    <property type="match status" value="1"/>
</dbReference>
<dbReference type="PRINTS" id="PR01008">
    <property type="entry name" value="FLGLRINGFLGH"/>
</dbReference>
<comment type="similarity">
    <text evidence="3 10">Belongs to the FlgH family.</text>
</comment>
<dbReference type="GO" id="GO:0071973">
    <property type="term" value="P:bacterial-type flagellum-dependent cell motility"/>
    <property type="evidence" value="ECO:0007669"/>
    <property type="project" value="InterPro"/>
</dbReference>
<feature type="signal peptide" evidence="11">
    <location>
        <begin position="1"/>
        <end position="19"/>
    </location>
</feature>
<reference evidence="12 13" key="1">
    <citation type="submission" date="2014-06" db="EMBL/GenBank/DDBJ databases">
        <title>The draft genome sequence of Idiomarina salinarum ISL-52.</title>
        <authorList>
            <person name="Du J."/>
            <person name="Shao Z."/>
        </authorList>
    </citation>
    <scope>NUCLEOTIDE SEQUENCE [LARGE SCALE GENOMIC DNA]</scope>
    <source>
        <strain evidence="12 13">ISL-52</strain>
    </source>
</reference>
<comment type="function">
    <text evidence="1 10">Assembles around the rod to form the L-ring and probably protects the motor/basal body from shearing forces during rotation.</text>
</comment>
<keyword evidence="10" id="KW-0998">Cell outer membrane</keyword>
<dbReference type="InterPro" id="IPR000527">
    <property type="entry name" value="Flag_Lring"/>
</dbReference>
<keyword evidence="5 10" id="KW-0732">Signal</keyword>
<dbReference type="GO" id="GO:0009279">
    <property type="term" value="C:cell outer membrane"/>
    <property type="evidence" value="ECO:0007669"/>
    <property type="project" value="UniProtKB-SubCell"/>
</dbReference>
<dbReference type="HAMAP" id="MF_00415">
    <property type="entry name" value="FlgH"/>
    <property type="match status" value="1"/>
</dbReference>
<accession>A0A094IYQ1</accession>
<keyword evidence="13" id="KW-1185">Reference proteome</keyword>
<proteinExistence type="inferred from homology"/>
<comment type="caution">
    <text evidence="12">The sequence shown here is derived from an EMBL/GenBank/DDBJ whole genome shotgun (WGS) entry which is preliminary data.</text>
</comment>
<protein>
    <recommendedName>
        <fullName evidence="10">Flagellar L-ring protein</fullName>
    </recommendedName>
    <alternativeName>
        <fullName evidence="10">Basal body L-ring protein</fullName>
    </alternativeName>
</protein>
<evidence type="ECO:0000256" key="9">
    <source>
        <dbReference type="ARBA" id="ARBA00023288"/>
    </source>
</evidence>
<evidence type="ECO:0000256" key="6">
    <source>
        <dbReference type="ARBA" id="ARBA00023136"/>
    </source>
</evidence>
<keyword evidence="12" id="KW-0282">Flagellum</keyword>
<keyword evidence="12" id="KW-0969">Cilium</keyword>
<evidence type="ECO:0000256" key="2">
    <source>
        <dbReference type="ARBA" id="ARBA00004635"/>
    </source>
</evidence>
<dbReference type="PANTHER" id="PTHR34933">
    <property type="entry name" value="FLAGELLAR L-RING PROTEIN"/>
    <property type="match status" value="1"/>
</dbReference>
<dbReference type="Pfam" id="PF02107">
    <property type="entry name" value="FlgH"/>
    <property type="match status" value="1"/>
</dbReference>
<dbReference type="EMBL" id="JPER01000003">
    <property type="protein sequence ID" value="KFZ30949.1"/>
    <property type="molecule type" value="Genomic_DNA"/>
</dbReference>
<comment type="subunit">
    <text evidence="4 10">The basal body constitutes a major portion of the flagellar organelle and consists of four rings (L,P,S, and M) mounted on a central rod.</text>
</comment>
<evidence type="ECO:0000313" key="12">
    <source>
        <dbReference type="EMBL" id="KFZ30949.1"/>
    </source>
</evidence>
<dbReference type="Proteomes" id="UP000054363">
    <property type="component" value="Unassembled WGS sequence"/>
</dbReference>
<keyword evidence="8 10" id="KW-0975">Bacterial flagellum</keyword>
<name>A0A094IYQ1_9GAMM</name>